<accession>A0A7U2I2L8</accession>
<organism evidence="2 3">
    <name type="scientific">Phaeosphaeria nodorum (strain SN15 / ATCC MYA-4574 / FGSC 10173)</name>
    <name type="common">Glume blotch fungus</name>
    <name type="synonym">Parastagonospora nodorum</name>
    <dbReference type="NCBI Taxonomy" id="321614"/>
    <lineage>
        <taxon>Eukaryota</taxon>
        <taxon>Fungi</taxon>
        <taxon>Dikarya</taxon>
        <taxon>Ascomycota</taxon>
        <taxon>Pezizomycotina</taxon>
        <taxon>Dothideomycetes</taxon>
        <taxon>Pleosporomycetidae</taxon>
        <taxon>Pleosporales</taxon>
        <taxon>Pleosporineae</taxon>
        <taxon>Phaeosphaeriaceae</taxon>
        <taxon>Parastagonospora</taxon>
    </lineage>
</organism>
<evidence type="ECO:0000313" key="2">
    <source>
        <dbReference type="EMBL" id="QRC99524.1"/>
    </source>
</evidence>
<gene>
    <name evidence="2" type="ORF">JI435_144320</name>
</gene>
<dbReference type="OrthoDB" id="3790454at2759"/>
<keyword evidence="3" id="KW-1185">Reference proteome</keyword>
<reference evidence="3" key="1">
    <citation type="journal article" date="2021" name="BMC Genomics">
        <title>Chromosome-level genome assembly and manually-curated proteome of model necrotroph Parastagonospora nodorum Sn15 reveals a genome-wide trove of candidate effector homologs, and redundancy of virulence-related functions within an accessory chromosome.</title>
        <authorList>
            <person name="Bertazzoni S."/>
            <person name="Jones D.A.B."/>
            <person name="Phan H.T."/>
            <person name="Tan K.-C."/>
            <person name="Hane J.K."/>
        </authorList>
    </citation>
    <scope>NUCLEOTIDE SEQUENCE [LARGE SCALE GENOMIC DNA]</scope>
    <source>
        <strain evidence="3">SN15 / ATCC MYA-4574 / FGSC 10173)</strain>
    </source>
</reference>
<proteinExistence type="predicted"/>
<protein>
    <submittedName>
        <fullName evidence="2">Uncharacterized protein</fullName>
    </submittedName>
</protein>
<name>A0A7U2I2L8_PHANO</name>
<sequence>MAAYNPNPNPNHRTTHPRARARSRAYSNISDSSFATPQPQSQPRRRAGVATRGVRNIRAETVDSEFAPSINTPTPLRIASLPAHYALPPTVPSPFAGTLEASLDAILEFGLSHVGCTGVVNALLEKVTPRTNWPLLLRDVYVQPGGRGMLEEVLFLVTRTLLPEQIAENRGLMARLYEHKKQLAIRLVLRYDMVREWKADGAGHTITVASLGPEGSAGGDGIDMGQLRLGQRRPFRQNVIPTLIAAPQGGWTTHAVRERMKHHVTDLDGYLMLSDEVVAGWSDQALLVMASQIVLQWQWVRNNNEILTEMEIMGYEEFEGRADENDWMVDDVRKRVRATERSGKKEKDDDEDFDAK</sequence>
<dbReference type="VEuPathDB" id="FungiDB:JI435_144320"/>
<evidence type="ECO:0000313" key="3">
    <source>
        <dbReference type="Proteomes" id="UP000663193"/>
    </source>
</evidence>
<feature type="region of interest" description="Disordered" evidence="1">
    <location>
        <begin position="1"/>
        <end position="53"/>
    </location>
</feature>
<dbReference type="Proteomes" id="UP000663193">
    <property type="component" value="Chromosome 9"/>
</dbReference>
<feature type="compositionally biased region" description="Polar residues" evidence="1">
    <location>
        <begin position="25"/>
        <end position="42"/>
    </location>
</feature>
<feature type="compositionally biased region" description="Basic residues" evidence="1">
    <location>
        <begin position="13"/>
        <end position="23"/>
    </location>
</feature>
<evidence type="ECO:0000256" key="1">
    <source>
        <dbReference type="SAM" id="MobiDB-lite"/>
    </source>
</evidence>
<dbReference type="EMBL" id="CP069031">
    <property type="protein sequence ID" value="QRC99524.1"/>
    <property type="molecule type" value="Genomic_DNA"/>
</dbReference>
<dbReference type="AlphaFoldDB" id="A0A7U2I2L8"/>